<geneLocation type="plasmid" evidence="2">
    <name>unnamed1</name>
</geneLocation>
<keyword evidence="1" id="KW-0812">Transmembrane</keyword>
<keyword evidence="1" id="KW-0472">Membrane</keyword>
<keyword evidence="1" id="KW-1133">Transmembrane helix</keyword>
<feature type="transmembrane region" description="Helical" evidence="1">
    <location>
        <begin position="77"/>
        <end position="102"/>
    </location>
</feature>
<name>A0A1V0M483_XENHO</name>
<accession>A0A1V0M483</accession>
<dbReference type="Proteomes" id="UP000225433">
    <property type="component" value="Unassembled WGS sequence"/>
</dbReference>
<dbReference type="AlphaFoldDB" id="A0A1V0M483"/>
<reference evidence="3 4" key="2">
    <citation type="journal article" date="2017" name="Nat. Microbiol.">
        <title>Natural product diversity associated with the nematode symbionts Photorhabdus and Xenorhabdus.</title>
        <authorList>
            <person name="Tobias N.J."/>
            <person name="Wolff H."/>
            <person name="Djahanschiri B."/>
            <person name="Grundmann F."/>
            <person name="Kronenwerth M."/>
            <person name="Shi Y.M."/>
            <person name="Simonyi S."/>
            <person name="Grun P."/>
            <person name="Shapiro-Ilan D."/>
            <person name="Pidot S.J."/>
            <person name="Stinear T.P."/>
            <person name="Ebersberger I."/>
            <person name="Bode H.B."/>
        </authorList>
    </citation>
    <scope>NUCLEOTIDE SEQUENCE [LARGE SCALE GENOMIC DNA]</scope>
    <source>
        <strain evidence="3 4">DSM 17903</strain>
    </source>
</reference>
<evidence type="ECO:0000313" key="3">
    <source>
        <dbReference type="EMBL" id="PHM52389.1"/>
    </source>
</evidence>
<protein>
    <submittedName>
        <fullName evidence="2">Uncharacterized protein</fullName>
    </submittedName>
</protein>
<evidence type="ECO:0000256" key="1">
    <source>
        <dbReference type="SAM" id="Phobius"/>
    </source>
</evidence>
<organism evidence="2">
    <name type="scientific">Xenorhabdus hominickii</name>
    <dbReference type="NCBI Taxonomy" id="351679"/>
    <lineage>
        <taxon>Bacteria</taxon>
        <taxon>Pseudomonadati</taxon>
        <taxon>Pseudomonadota</taxon>
        <taxon>Gammaproteobacteria</taxon>
        <taxon>Enterobacterales</taxon>
        <taxon>Morganellaceae</taxon>
        <taxon>Xenorhabdus</taxon>
    </lineage>
</organism>
<keyword evidence="2" id="KW-0614">Plasmid</keyword>
<evidence type="ECO:0000313" key="4">
    <source>
        <dbReference type="Proteomes" id="UP000225433"/>
    </source>
</evidence>
<dbReference type="EMBL" id="KX517798">
    <property type="protein sequence ID" value="ARD69675.1"/>
    <property type="molecule type" value="Genomic_DNA"/>
</dbReference>
<dbReference type="RefSeq" id="WP_099139901.1">
    <property type="nucleotide sequence ID" value="NZ_CAWNQJ010000123.1"/>
</dbReference>
<evidence type="ECO:0000313" key="2">
    <source>
        <dbReference type="EMBL" id="ARD69675.1"/>
    </source>
</evidence>
<sequence length="108" mass="11689">MANEVGKVTPEMVERIAKIVAQEVAVNLRDDLKDKVGEEVNRHLKAYFGDMTAAQHSIQHANIEKLLVRLDNLSSGFYGGIISKIASMLVAALILGLAAWGLKNGMGN</sequence>
<dbReference type="EMBL" id="NJAI01000009">
    <property type="protein sequence ID" value="PHM52389.1"/>
    <property type="molecule type" value="Genomic_DNA"/>
</dbReference>
<gene>
    <name evidence="3" type="ORF">Xhom_04467</name>
</gene>
<reference evidence="2" key="1">
    <citation type="journal article" date="2017" name="J. Invertebr. Pathol.">
        <title>Identification and bacterial characteristics of Xenorhabdus hominickii ANU101 from an entomopathogenic nematode, Steinernema monticolum.</title>
        <authorList>
            <person name="Park Y."/>
            <person name="Kang S."/>
            <person name="Sadekuzzaman M."/>
            <person name="Kim H."/>
            <person name="Jung J.K."/>
            <person name="Kim Y."/>
        </authorList>
    </citation>
    <scope>NUCLEOTIDE SEQUENCE</scope>
    <source>
        <strain evidence="2">ANU101</strain>
        <plasmid evidence="2">unnamed1</plasmid>
    </source>
</reference>
<proteinExistence type="predicted"/>